<gene>
    <name evidence="7" type="ORF">ABVT11_03350</name>
</gene>
<protein>
    <recommendedName>
        <fullName evidence="3">Large ribosomal RNA subunit accumulation protein YceD</fullName>
    </recommendedName>
    <alternativeName>
        <fullName evidence="5">23S rRNA accumulation protein YceD</fullName>
    </alternativeName>
</protein>
<keyword evidence="4" id="KW-0690">Ribosome biogenesis</keyword>
<sequence length="125" mass="13686">MAYELHGFRQGDKSYLDIHATAVLPMTCQRCLGEVACTVEGSARLLLVPPGEALPDDGLEEDDFDPVHVWRDFNVLDAVEEELLLALPLAPTHDDCRMPVARENGDDSSPFAVLKGLRTPGARNT</sequence>
<dbReference type="RefSeq" id="WP_345923812.1">
    <property type="nucleotide sequence ID" value="NZ_JBDIVF010000001.1"/>
</dbReference>
<organism evidence="7 8">
    <name type="scientific">Uliginosibacterium paludis</name>
    <dbReference type="NCBI Taxonomy" id="1615952"/>
    <lineage>
        <taxon>Bacteria</taxon>
        <taxon>Pseudomonadati</taxon>
        <taxon>Pseudomonadota</taxon>
        <taxon>Betaproteobacteria</taxon>
        <taxon>Rhodocyclales</taxon>
        <taxon>Zoogloeaceae</taxon>
        <taxon>Uliginosibacterium</taxon>
    </lineage>
</organism>
<dbReference type="Pfam" id="PF02620">
    <property type="entry name" value="YceD"/>
    <property type="match status" value="1"/>
</dbReference>
<comment type="caution">
    <text evidence="7">The sequence shown here is derived from an EMBL/GenBank/DDBJ whole genome shotgun (WGS) entry which is preliminary data.</text>
</comment>
<dbReference type="PANTHER" id="PTHR38099:SF1">
    <property type="entry name" value="LARGE RIBOSOMAL RNA SUBUNIT ACCUMULATION PROTEIN YCED"/>
    <property type="match status" value="1"/>
</dbReference>
<proteinExistence type="inferred from homology"/>
<comment type="function">
    <text evidence="1">Plays a role in synthesis, processing and/or stability of 23S rRNA.</text>
</comment>
<evidence type="ECO:0000256" key="2">
    <source>
        <dbReference type="ARBA" id="ARBA00010740"/>
    </source>
</evidence>
<name>A0ABV2CLR4_9RHOO</name>
<dbReference type="PANTHER" id="PTHR38099">
    <property type="entry name" value="LARGE RIBOSOMAL RNA SUBUNIT ACCUMULATION PROTEIN YCED"/>
    <property type="match status" value="1"/>
</dbReference>
<feature type="region of interest" description="Disordered" evidence="6">
    <location>
        <begin position="99"/>
        <end position="125"/>
    </location>
</feature>
<evidence type="ECO:0000256" key="1">
    <source>
        <dbReference type="ARBA" id="ARBA00002868"/>
    </source>
</evidence>
<dbReference type="InterPro" id="IPR003772">
    <property type="entry name" value="YceD"/>
</dbReference>
<dbReference type="EMBL" id="JBEWLZ010000002">
    <property type="protein sequence ID" value="MET1488851.1"/>
    <property type="molecule type" value="Genomic_DNA"/>
</dbReference>
<evidence type="ECO:0000256" key="4">
    <source>
        <dbReference type="ARBA" id="ARBA00022517"/>
    </source>
</evidence>
<evidence type="ECO:0000256" key="3">
    <source>
        <dbReference type="ARBA" id="ARBA00015716"/>
    </source>
</evidence>
<dbReference type="InterPro" id="IPR039255">
    <property type="entry name" value="YceD_bac"/>
</dbReference>
<keyword evidence="8" id="KW-1185">Reference proteome</keyword>
<evidence type="ECO:0000256" key="5">
    <source>
        <dbReference type="ARBA" id="ARBA00031841"/>
    </source>
</evidence>
<dbReference type="Proteomes" id="UP001548590">
    <property type="component" value="Unassembled WGS sequence"/>
</dbReference>
<reference evidence="7 8" key="1">
    <citation type="submission" date="2024-07" db="EMBL/GenBank/DDBJ databases">
        <title>Uliginosibacterium paludis KCTC:42655.</title>
        <authorList>
            <person name="Kim M.K."/>
        </authorList>
    </citation>
    <scope>NUCLEOTIDE SEQUENCE [LARGE SCALE GENOMIC DNA]</scope>
    <source>
        <strain evidence="7 8">KCTC 42655</strain>
    </source>
</reference>
<evidence type="ECO:0000313" key="8">
    <source>
        <dbReference type="Proteomes" id="UP001548590"/>
    </source>
</evidence>
<comment type="similarity">
    <text evidence="2">Belongs to the DUF177 domain family.</text>
</comment>
<evidence type="ECO:0000313" key="7">
    <source>
        <dbReference type="EMBL" id="MET1488851.1"/>
    </source>
</evidence>
<accession>A0ABV2CLR4</accession>
<evidence type="ECO:0000256" key="6">
    <source>
        <dbReference type="SAM" id="MobiDB-lite"/>
    </source>
</evidence>